<feature type="coiled-coil region" evidence="1">
    <location>
        <begin position="46"/>
        <end position="90"/>
    </location>
</feature>
<dbReference type="Proteomes" id="UP000075737">
    <property type="component" value="Unassembled WGS sequence"/>
</dbReference>
<feature type="transmembrane region" description="Helical" evidence="2">
    <location>
        <begin position="21"/>
        <end position="45"/>
    </location>
</feature>
<keyword evidence="2" id="KW-0472">Membrane</keyword>
<accession>A0A162MH16</accession>
<dbReference type="AlphaFoldDB" id="A0A162MH16"/>
<dbReference type="PANTHER" id="PTHR40278">
    <property type="entry name" value="DNA UTILIZATION PROTEIN HOFN"/>
    <property type="match status" value="1"/>
</dbReference>
<evidence type="ECO:0000256" key="2">
    <source>
        <dbReference type="SAM" id="Phobius"/>
    </source>
</evidence>
<evidence type="ECO:0000256" key="1">
    <source>
        <dbReference type="SAM" id="Coils"/>
    </source>
</evidence>
<protein>
    <recommendedName>
        <fullName evidence="5">Fimbrial assembly protein PilN</fullName>
    </recommendedName>
</protein>
<evidence type="ECO:0008006" key="5">
    <source>
        <dbReference type="Google" id="ProtNLM"/>
    </source>
</evidence>
<keyword evidence="1" id="KW-0175">Coiled coil</keyword>
<evidence type="ECO:0000313" key="4">
    <source>
        <dbReference type="Proteomes" id="UP000075737"/>
    </source>
</evidence>
<comment type="caution">
    <text evidence="3">The sequence shown here is derived from an EMBL/GenBank/DDBJ whole genome shotgun (WGS) entry which is preliminary data.</text>
</comment>
<keyword evidence="4" id="KW-1185">Reference proteome</keyword>
<dbReference type="PANTHER" id="PTHR40278:SF1">
    <property type="entry name" value="DNA UTILIZATION PROTEIN HOFN"/>
    <property type="match status" value="1"/>
</dbReference>
<dbReference type="InterPro" id="IPR052534">
    <property type="entry name" value="Extracell_DNA_Util/SecSys_Comp"/>
</dbReference>
<dbReference type="STRING" id="520767.ATZ99_14700"/>
<dbReference type="EMBL" id="LOHZ01000032">
    <property type="protein sequence ID" value="KYO65832.1"/>
    <property type="molecule type" value="Genomic_DNA"/>
</dbReference>
<proteinExistence type="predicted"/>
<keyword evidence="2" id="KW-1133">Transmembrane helix</keyword>
<gene>
    <name evidence="3" type="ORF">ATZ99_14700</name>
</gene>
<name>A0A162MH16_9FIRM</name>
<dbReference type="RefSeq" id="WP_068748589.1">
    <property type="nucleotide sequence ID" value="NZ_LOHZ01000032.1"/>
</dbReference>
<keyword evidence="2" id="KW-0812">Transmembrane</keyword>
<organism evidence="3 4">
    <name type="scientific">Thermovenabulum gondwanense</name>
    <dbReference type="NCBI Taxonomy" id="520767"/>
    <lineage>
        <taxon>Bacteria</taxon>
        <taxon>Bacillati</taxon>
        <taxon>Bacillota</taxon>
        <taxon>Clostridia</taxon>
        <taxon>Thermosediminibacterales</taxon>
        <taxon>Thermosediminibacteraceae</taxon>
        <taxon>Thermovenabulum</taxon>
    </lineage>
</organism>
<evidence type="ECO:0000313" key="3">
    <source>
        <dbReference type="EMBL" id="KYO65832.1"/>
    </source>
</evidence>
<reference evidence="3 4" key="1">
    <citation type="submission" date="2015-12" db="EMBL/GenBank/DDBJ databases">
        <title>Draft genome of Thermovenabulum gondwanense isolated from a red thermophilic microbial mat colonisisng an outflow channel of a bore well.</title>
        <authorList>
            <person name="Patel B.K."/>
        </authorList>
    </citation>
    <scope>NUCLEOTIDE SEQUENCE [LARGE SCALE GENOMIC DNA]</scope>
    <source>
        <strain evidence="3 4">R270</strain>
    </source>
</reference>
<sequence length="175" mass="20683">MNRLNLIPQDIVLKRKNKKRLVVSSIVLIIIFTLFIYYLGIFFAFNYKLEREIAFYQNNISQINKQIGEEKDFEKELKDLKKRKEIYDSLIKGKIYFFDLISKIESKKSADINLTSINLKDRTSISIAGYCSSLSSCSNFLRNLKYIENLKEVNLNHVRFDSSKNIFYFEITLSF</sequence>